<sequence>MNLVSIFFNFIKNDIVNDKIVAFANQTLDFIVPENLKNTSDYLNLRNKNIYFNVTDLNLFYRLNFSDQVELSRVSEIDQHKIDLLIKTSQYSIASLVNKNEDVESLIKQNKLNIEGDNALLISLINFASRVDFSSENVLSKYIGDVPAYFVTRAGKQANKLLGNVASFVNDANVHQFSNTSSTNADPFRDDSLEANKESKANPIQDLIENKLPNAKQILNSFIKQIK</sequence>
<dbReference type="PANTHER" id="PTHR38693">
    <property type="entry name" value="UBIQUINONE BIOSYNTHESIS PROTEIN UBIJ"/>
    <property type="match status" value="1"/>
</dbReference>
<evidence type="ECO:0000313" key="3">
    <source>
        <dbReference type="Proteomes" id="UP000266258"/>
    </source>
</evidence>
<dbReference type="InterPro" id="IPR038989">
    <property type="entry name" value="UbiJ"/>
</dbReference>
<dbReference type="GO" id="GO:0006744">
    <property type="term" value="P:ubiquinone biosynthetic process"/>
    <property type="evidence" value="ECO:0007669"/>
    <property type="project" value="InterPro"/>
</dbReference>
<dbReference type="OrthoDB" id="5801225at2"/>
<organism evidence="2 3">
    <name type="scientific">Psittacicella melopsittaci</name>
    <dbReference type="NCBI Taxonomy" id="2028576"/>
    <lineage>
        <taxon>Bacteria</taxon>
        <taxon>Pseudomonadati</taxon>
        <taxon>Pseudomonadota</taxon>
        <taxon>Gammaproteobacteria</taxon>
        <taxon>Pasteurellales</taxon>
        <taxon>Psittacicellaceae</taxon>
        <taxon>Psittacicella</taxon>
    </lineage>
</organism>
<protein>
    <recommendedName>
        <fullName evidence="1">SCP2 domain-containing protein</fullName>
    </recommendedName>
</protein>
<name>A0A3A1Y283_9GAMM</name>
<keyword evidence="3" id="KW-1185">Reference proteome</keyword>
<proteinExistence type="predicted"/>
<accession>A0A3A1Y283</accession>
<dbReference type="EMBL" id="NRJH01000069">
    <property type="protein sequence ID" value="RIY31406.1"/>
    <property type="molecule type" value="Genomic_DNA"/>
</dbReference>
<dbReference type="RefSeq" id="WP_119497827.1">
    <property type="nucleotide sequence ID" value="NZ_NRJH01000069.1"/>
</dbReference>
<dbReference type="SUPFAM" id="SSF55718">
    <property type="entry name" value="SCP-like"/>
    <property type="match status" value="1"/>
</dbReference>
<evidence type="ECO:0000313" key="2">
    <source>
        <dbReference type="EMBL" id="RIY31406.1"/>
    </source>
</evidence>
<dbReference type="InterPro" id="IPR036527">
    <property type="entry name" value="SCP2_sterol-bd_dom_sf"/>
</dbReference>
<reference evidence="2 3" key="1">
    <citation type="submission" date="2017-08" db="EMBL/GenBank/DDBJ databases">
        <title>Reclassification of Bisgaard taxon 37 and 44.</title>
        <authorList>
            <person name="Christensen H."/>
        </authorList>
    </citation>
    <scope>NUCLEOTIDE SEQUENCE [LARGE SCALE GENOMIC DNA]</scope>
    <source>
        <strain evidence="2 3">B96_4</strain>
    </source>
</reference>
<feature type="domain" description="SCP2" evidence="1">
    <location>
        <begin position="44"/>
        <end position="126"/>
    </location>
</feature>
<evidence type="ECO:0000259" key="1">
    <source>
        <dbReference type="Pfam" id="PF02036"/>
    </source>
</evidence>
<dbReference type="Proteomes" id="UP000266258">
    <property type="component" value="Unassembled WGS sequence"/>
</dbReference>
<comment type="caution">
    <text evidence="2">The sequence shown here is derived from an EMBL/GenBank/DDBJ whole genome shotgun (WGS) entry which is preliminary data.</text>
</comment>
<dbReference type="Pfam" id="PF02036">
    <property type="entry name" value="SCP2"/>
    <property type="match status" value="1"/>
</dbReference>
<dbReference type="AlphaFoldDB" id="A0A3A1Y283"/>
<gene>
    <name evidence="2" type="ORF">CJP74_07400</name>
</gene>
<dbReference type="InterPro" id="IPR003033">
    <property type="entry name" value="SCP2_sterol-bd_dom"/>
</dbReference>
<dbReference type="PANTHER" id="PTHR38693:SF1">
    <property type="entry name" value="UBIQUINONE BIOSYNTHESIS ACCESSORY FACTOR UBIJ"/>
    <property type="match status" value="1"/>
</dbReference>